<dbReference type="SUPFAM" id="SSF56112">
    <property type="entry name" value="Protein kinase-like (PK-like)"/>
    <property type="match status" value="3"/>
</dbReference>
<dbReference type="Proteomes" id="UP000326396">
    <property type="component" value="Linkage Group LG1"/>
</dbReference>
<feature type="coiled-coil region" evidence="1">
    <location>
        <begin position="119"/>
        <end position="146"/>
    </location>
</feature>
<dbReference type="InterPro" id="IPR000719">
    <property type="entry name" value="Prot_kinase_dom"/>
</dbReference>
<dbReference type="PANTHER" id="PTHR27003">
    <property type="entry name" value="OS07G0166700 PROTEIN"/>
    <property type="match status" value="1"/>
</dbReference>
<dbReference type="Pfam" id="PF07714">
    <property type="entry name" value="PK_Tyr_Ser-Thr"/>
    <property type="match status" value="2"/>
</dbReference>
<name>A0A5N6PYZ3_9ASTR</name>
<dbReference type="OrthoDB" id="4062651at2759"/>
<dbReference type="AlphaFoldDB" id="A0A5N6PYZ3"/>
<feature type="domain" description="Protein kinase" evidence="3">
    <location>
        <begin position="1"/>
        <end position="138"/>
    </location>
</feature>
<dbReference type="InterPro" id="IPR001245">
    <property type="entry name" value="Ser-Thr/Tyr_kinase_cat_dom"/>
</dbReference>
<organism evidence="4 5">
    <name type="scientific">Mikania micrantha</name>
    <name type="common">bitter vine</name>
    <dbReference type="NCBI Taxonomy" id="192012"/>
    <lineage>
        <taxon>Eukaryota</taxon>
        <taxon>Viridiplantae</taxon>
        <taxon>Streptophyta</taxon>
        <taxon>Embryophyta</taxon>
        <taxon>Tracheophyta</taxon>
        <taxon>Spermatophyta</taxon>
        <taxon>Magnoliopsida</taxon>
        <taxon>eudicotyledons</taxon>
        <taxon>Gunneridae</taxon>
        <taxon>Pentapetalae</taxon>
        <taxon>asterids</taxon>
        <taxon>campanulids</taxon>
        <taxon>Asterales</taxon>
        <taxon>Asteraceae</taxon>
        <taxon>Asteroideae</taxon>
        <taxon>Heliantheae alliance</taxon>
        <taxon>Eupatorieae</taxon>
        <taxon>Mikania</taxon>
    </lineage>
</organism>
<evidence type="ECO:0000259" key="3">
    <source>
        <dbReference type="PROSITE" id="PS50011"/>
    </source>
</evidence>
<feature type="domain" description="Protein kinase" evidence="3">
    <location>
        <begin position="173"/>
        <end position="455"/>
    </location>
</feature>
<keyword evidence="1" id="KW-0175">Coiled coil</keyword>
<dbReference type="Gene3D" id="3.30.200.20">
    <property type="entry name" value="Phosphorylase Kinase, domain 1"/>
    <property type="match status" value="2"/>
</dbReference>
<evidence type="ECO:0000313" key="5">
    <source>
        <dbReference type="Proteomes" id="UP000326396"/>
    </source>
</evidence>
<dbReference type="PANTHER" id="PTHR27003:SF471">
    <property type="entry name" value="VASCULAR ENDOTHELIAL GROWTH FACTOR RECEPTOR 2 (VEGFR2)-RELATED"/>
    <property type="match status" value="1"/>
</dbReference>
<dbReference type="PROSITE" id="PS50011">
    <property type="entry name" value="PROTEIN_KINASE_DOM"/>
    <property type="match status" value="3"/>
</dbReference>
<accession>A0A5N6PYZ3</accession>
<reference evidence="4 5" key="1">
    <citation type="submission" date="2019-05" db="EMBL/GenBank/DDBJ databases">
        <title>Mikania micrantha, genome provides insights into the molecular mechanism of rapid growth.</title>
        <authorList>
            <person name="Liu B."/>
        </authorList>
    </citation>
    <scope>NUCLEOTIDE SEQUENCE [LARGE SCALE GENOMIC DNA]</scope>
    <source>
        <strain evidence="4">NLD-2019</strain>
        <tissue evidence="4">Leaf</tissue>
    </source>
</reference>
<evidence type="ECO:0000313" key="4">
    <source>
        <dbReference type="EMBL" id="KAD7477107.1"/>
    </source>
</evidence>
<dbReference type="InterPro" id="IPR011009">
    <property type="entry name" value="Kinase-like_dom_sf"/>
</dbReference>
<evidence type="ECO:0000256" key="1">
    <source>
        <dbReference type="SAM" id="Coils"/>
    </source>
</evidence>
<feature type="domain" description="Protein kinase" evidence="3">
    <location>
        <begin position="495"/>
        <end position="836"/>
    </location>
</feature>
<comment type="caution">
    <text evidence="4">The sequence shown here is derived from an EMBL/GenBank/DDBJ whole genome shotgun (WGS) entry which is preliminary data.</text>
</comment>
<feature type="region of interest" description="Disordered" evidence="2">
    <location>
        <begin position="922"/>
        <end position="967"/>
    </location>
</feature>
<proteinExistence type="predicted"/>
<keyword evidence="5" id="KW-1185">Reference proteome</keyword>
<dbReference type="GO" id="GO:0009506">
    <property type="term" value="C:plasmodesma"/>
    <property type="evidence" value="ECO:0007669"/>
    <property type="project" value="TreeGrafter"/>
</dbReference>
<feature type="compositionally biased region" description="Basic and acidic residues" evidence="2">
    <location>
        <begin position="949"/>
        <end position="959"/>
    </location>
</feature>
<sequence>MDQVVLCEPIGTEGYIDPEIETTRGVTQRSDTYAFGVVLFEILCGRNAFIPKEADRYLAGLAKHHYENKTLKDVINPNLWNQMLGRSLMKYSKSAYSCIMDERAFRANMDDVVADLEKALEFQSRLEKLEEMYQHLKIRLEDIKSATNNFSNPYSPCDNNPRFIRYVAELDHFDREKPSSVGTESEVKLLRRHNNVAIKRLLSQDHERDQQVFFNNMEMLASFQHPNIISLLGFCVEGSELILVFEKNPNKHHMLLCSSLQNDNFRGVLTWEKRLKIAVDIARALNYLHFEREDKKVIIHNGTKCCNVCLDENWNAKIENFEDAEFLTLNQEDEALYLPYISRNVSPFHLDPEYTKTGILKRESDVYSFGVVLFELLCGKKAADPIYLDYGGHQTHVARNRFAAGTLESMIDPVIIYPNKDSLDTYTEIAYKCVAETQAQRPSMKVVLKELEKSLSFQGKNLEPLMIPLSDIKLATNDFSVKCIHKVSKECTMYKAELKHYGKQNLSSVEGNNENQHPVIIKRYNDVNRGVDFFTEIEMLTIAKHHNIITIFGLCVEGFEMILIIDNVSNGYLNDYLGNANAMRHFTWEKRLKICIDVAHALKYLHSEMKDQNVIINHAIQSNTIGLDENWRAKILEFGRSICMHHNPKYENTREIIRESDVYSFGVVLFEILCGRPVDDPIYVKGSNDNLPTIATLSFRAGTLEDMMDPILKKQTSEYNFILNRGPDKDSLHTFMEIAHKCVTPKGHPSLTMKDVVIELEKSLKFQTQDGHSLSEVIKNNYEEGKLDALVLEQIREQIVPKSLTTFQEIAYQCLHIEREKRPTTKELLTQLKKALAFQNDAKRLLDPHKLQDIILPNLWNQISPRSLIGYSTAAYTCLEDNQIIKYSTACSGLEEKQARTQNAHNIVQILEKALESQLQHEYSNTSSNPKETVDYQNQITKEHRRKDRTVFKSKDKSSKNISAKGC</sequence>
<feature type="compositionally biased region" description="Polar residues" evidence="2">
    <location>
        <begin position="922"/>
        <end position="940"/>
    </location>
</feature>
<dbReference type="EMBL" id="SZYD01000001">
    <property type="protein sequence ID" value="KAD7477107.1"/>
    <property type="molecule type" value="Genomic_DNA"/>
</dbReference>
<dbReference type="Gene3D" id="1.10.510.10">
    <property type="entry name" value="Transferase(Phosphotransferase) domain 1"/>
    <property type="match status" value="4"/>
</dbReference>
<dbReference type="GO" id="GO:0004714">
    <property type="term" value="F:transmembrane receptor protein tyrosine kinase activity"/>
    <property type="evidence" value="ECO:0007669"/>
    <property type="project" value="InterPro"/>
</dbReference>
<dbReference type="InterPro" id="IPR045272">
    <property type="entry name" value="ANXUR1/2-like"/>
</dbReference>
<evidence type="ECO:0000256" key="2">
    <source>
        <dbReference type="SAM" id="MobiDB-lite"/>
    </source>
</evidence>
<protein>
    <recommendedName>
        <fullName evidence="3">Protein kinase domain-containing protein</fullName>
    </recommendedName>
</protein>
<dbReference type="GO" id="GO:0005524">
    <property type="term" value="F:ATP binding"/>
    <property type="evidence" value="ECO:0007669"/>
    <property type="project" value="InterPro"/>
</dbReference>
<gene>
    <name evidence="4" type="ORF">E3N88_00243</name>
</gene>
<dbReference type="GO" id="GO:0005886">
    <property type="term" value="C:plasma membrane"/>
    <property type="evidence" value="ECO:0007669"/>
    <property type="project" value="TreeGrafter"/>
</dbReference>